<organism evidence="1 2">
    <name type="scientific">Artomyces pyxidatus</name>
    <dbReference type="NCBI Taxonomy" id="48021"/>
    <lineage>
        <taxon>Eukaryota</taxon>
        <taxon>Fungi</taxon>
        <taxon>Dikarya</taxon>
        <taxon>Basidiomycota</taxon>
        <taxon>Agaricomycotina</taxon>
        <taxon>Agaricomycetes</taxon>
        <taxon>Russulales</taxon>
        <taxon>Auriscalpiaceae</taxon>
        <taxon>Artomyces</taxon>
    </lineage>
</organism>
<dbReference type="Proteomes" id="UP000814140">
    <property type="component" value="Unassembled WGS sequence"/>
</dbReference>
<reference evidence="1" key="2">
    <citation type="journal article" date="2022" name="New Phytol.">
        <title>Evolutionary transition to the ectomycorrhizal habit in the genomes of a hyperdiverse lineage of mushroom-forming fungi.</title>
        <authorList>
            <person name="Looney B."/>
            <person name="Miyauchi S."/>
            <person name="Morin E."/>
            <person name="Drula E."/>
            <person name="Courty P.E."/>
            <person name="Kohler A."/>
            <person name="Kuo A."/>
            <person name="LaButti K."/>
            <person name="Pangilinan J."/>
            <person name="Lipzen A."/>
            <person name="Riley R."/>
            <person name="Andreopoulos W."/>
            <person name="He G."/>
            <person name="Johnson J."/>
            <person name="Nolan M."/>
            <person name="Tritt A."/>
            <person name="Barry K.W."/>
            <person name="Grigoriev I.V."/>
            <person name="Nagy L.G."/>
            <person name="Hibbett D."/>
            <person name="Henrissat B."/>
            <person name="Matheny P.B."/>
            <person name="Labbe J."/>
            <person name="Martin F.M."/>
        </authorList>
    </citation>
    <scope>NUCLEOTIDE SEQUENCE</scope>
    <source>
        <strain evidence="1">HHB10654</strain>
    </source>
</reference>
<reference evidence="1" key="1">
    <citation type="submission" date="2021-03" db="EMBL/GenBank/DDBJ databases">
        <authorList>
            <consortium name="DOE Joint Genome Institute"/>
            <person name="Ahrendt S."/>
            <person name="Looney B.P."/>
            <person name="Miyauchi S."/>
            <person name="Morin E."/>
            <person name="Drula E."/>
            <person name="Courty P.E."/>
            <person name="Chicoki N."/>
            <person name="Fauchery L."/>
            <person name="Kohler A."/>
            <person name="Kuo A."/>
            <person name="Labutti K."/>
            <person name="Pangilinan J."/>
            <person name="Lipzen A."/>
            <person name="Riley R."/>
            <person name="Andreopoulos W."/>
            <person name="He G."/>
            <person name="Johnson J."/>
            <person name="Barry K.W."/>
            <person name="Grigoriev I.V."/>
            <person name="Nagy L."/>
            <person name="Hibbett D."/>
            <person name="Henrissat B."/>
            <person name="Matheny P.B."/>
            <person name="Labbe J."/>
            <person name="Martin F."/>
        </authorList>
    </citation>
    <scope>NUCLEOTIDE SEQUENCE</scope>
    <source>
        <strain evidence="1">HHB10654</strain>
    </source>
</reference>
<evidence type="ECO:0000313" key="2">
    <source>
        <dbReference type="Proteomes" id="UP000814140"/>
    </source>
</evidence>
<proteinExistence type="predicted"/>
<keyword evidence="2" id="KW-1185">Reference proteome</keyword>
<protein>
    <submittedName>
        <fullName evidence="1">Uncharacterized protein</fullName>
    </submittedName>
</protein>
<accession>A0ACB8T9K7</accession>
<name>A0ACB8T9K7_9AGAM</name>
<sequence>MDASSSAPSPARQDVAAAPHASTPVKTEDRNRPIQPFPGQQAHRPGRYKDKFQVLRERYDQVNVMHVEYERVLQIASEKERKMQDEINMLLDAAMASEVAADVAPYMGTEYGPQQPYGYPDPAPHGVYPNGNGVSHPNGNGHGYAHGEPSWRVSAHAEPHGAPLEYVQVEPGRRVP</sequence>
<dbReference type="EMBL" id="MU277195">
    <property type="protein sequence ID" value="KAI0065518.1"/>
    <property type="molecule type" value="Genomic_DNA"/>
</dbReference>
<gene>
    <name evidence="1" type="ORF">BV25DRAFT_1703866</name>
</gene>
<comment type="caution">
    <text evidence="1">The sequence shown here is derived from an EMBL/GenBank/DDBJ whole genome shotgun (WGS) entry which is preliminary data.</text>
</comment>
<evidence type="ECO:0000313" key="1">
    <source>
        <dbReference type="EMBL" id="KAI0065518.1"/>
    </source>
</evidence>